<evidence type="ECO:0000256" key="1">
    <source>
        <dbReference type="SAM" id="MobiDB-lite"/>
    </source>
</evidence>
<evidence type="ECO:0000313" key="2">
    <source>
        <dbReference type="Proteomes" id="UP000025227"/>
    </source>
</evidence>
<sequence length="331" mass="36253">MTTTYMTLTGNSNRLLTLVLSSHGQCATRSGSIGSIRWVCISSFCTGFRSKHRRDACRISNNGLGRRRTCAVSRAGARVLLELDLSEEALLAPTPEPAASMEPGNGQLAQSMEDLSLLSPAVPASPSSADPALRVSFGTIGWPDGAGPSGIPLPPAPPAAPRCRGGPPSGRGGIVHVSARGAPAGERSRPRPRRGRAPVARHNVPPQRPYYPHLLDNPLPVRENYLLSLHPWSRYVDLRPRSMVTFGHNRITNELPVSTYRHLPDAAYMSIKFVRPLFPNFVARRQPYPDPIPFIELQHLEDSIEIRFITESTITSVQGRYRDIDVDNIPP</sequence>
<accession>A0A7I4Y5Y8</accession>
<organism evidence="2 3">
    <name type="scientific">Haemonchus contortus</name>
    <name type="common">Barber pole worm</name>
    <dbReference type="NCBI Taxonomy" id="6289"/>
    <lineage>
        <taxon>Eukaryota</taxon>
        <taxon>Metazoa</taxon>
        <taxon>Ecdysozoa</taxon>
        <taxon>Nematoda</taxon>
        <taxon>Chromadorea</taxon>
        <taxon>Rhabditida</taxon>
        <taxon>Rhabditina</taxon>
        <taxon>Rhabditomorpha</taxon>
        <taxon>Strongyloidea</taxon>
        <taxon>Trichostrongylidae</taxon>
        <taxon>Haemonchus</taxon>
    </lineage>
</organism>
<protein>
    <submittedName>
        <fullName evidence="3">Movement protein</fullName>
    </submittedName>
</protein>
<proteinExistence type="predicted"/>
<dbReference type="AlphaFoldDB" id="A0A7I4Y5Y8"/>
<dbReference type="WBParaSite" id="HCON_00048850-00001">
    <property type="protein sequence ID" value="HCON_00048850-00001"/>
    <property type="gene ID" value="HCON_00048850"/>
</dbReference>
<keyword evidence="2" id="KW-1185">Reference proteome</keyword>
<feature type="region of interest" description="Disordered" evidence="1">
    <location>
        <begin position="156"/>
        <end position="212"/>
    </location>
</feature>
<dbReference type="Proteomes" id="UP000025227">
    <property type="component" value="Unplaced"/>
</dbReference>
<name>A0A7I4Y5Y8_HAECO</name>
<evidence type="ECO:0000313" key="3">
    <source>
        <dbReference type="WBParaSite" id="HCON_00048850-00001"/>
    </source>
</evidence>
<reference evidence="3" key="1">
    <citation type="submission" date="2020-12" db="UniProtKB">
        <authorList>
            <consortium name="WormBaseParasite"/>
        </authorList>
    </citation>
    <scope>IDENTIFICATION</scope>
    <source>
        <strain evidence="3">MHco3</strain>
    </source>
</reference>